<name>R7QS98_CHOCR</name>
<evidence type="ECO:0000313" key="1">
    <source>
        <dbReference type="EMBL" id="CDF40265.1"/>
    </source>
</evidence>
<dbReference type="EMBL" id="HG002148">
    <property type="protein sequence ID" value="CDF40265.1"/>
    <property type="molecule type" value="Genomic_DNA"/>
</dbReference>
<protein>
    <submittedName>
        <fullName evidence="1">Uncharacterized protein</fullName>
    </submittedName>
</protein>
<dbReference type="Proteomes" id="UP000012073">
    <property type="component" value="Unassembled WGS sequence"/>
</dbReference>
<keyword evidence="2" id="KW-1185">Reference proteome</keyword>
<sequence>MYYSHRGRGTGLSGRFRLSAQRLRGFTISIQDLERKDIFDLYKPMHDRLCHQVLISPGLTTIPNLFGTQDVLTGYEPSDLASQRRLHGRSCIHVFAHCDAFPGHAFSACFFD</sequence>
<dbReference type="KEGG" id="ccp:CHC_T00000703001"/>
<dbReference type="Gramene" id="CDF40265">
    <property type="protein sequence ID" value="CDF40265"/>
    <property type="gene ID" value="CHC_T00000703001"/>
</dbReference>
<organism evidence="1 2">
    <name type="scientific">Chondrus crispus</name>
    <name type="common">Carrageen Irish moss</name>
    <name type="synonym">Polymorpha crispa</name>
    <dbReference type="NCBI Taxonomy" id="2769"/>
    <lineage>
        <taxon>Eukaryota</taxon>
        <taxon>Rhodophyta</taxon>
        <taxon>Florideophyceae</taxon>
        <taxon>Rhodymeniophycidae</taxon>
        <taxon>Gigartinales</taxon>
        <taxon>Gigartinaceae</taxon>
        <taxon>Chondrus</taxon>
    </lineage>
</organism>
<proteinExistence type="predicted"/>
<evidence type="ECO:0000313" key="2">
    <source>
        <dbReference type="Proteomes" id="UP000012073"/>
    </source>
</evidence>
<accession>R7QS98</accession>
<gene>
    <name evidence="1" type="ORF">CHC_T00000703001</name>
</gene>
<reference evidence="2" key="1">
    <citation type="journal article" date="2013" name="Proc. Natl. Acad. Sci. U.S.A.">
        <title>Genome structure and metabolic features in the red seaweed Chondrus crispus shed light on evolution of the Archaeplastida.</title>
        <authorList>
            <person name="Collen J."/>
            <person name="Porcel B."/>
            <person name="Carre W."/>
            <person name="Ball S.G."/>
            <person name="Chaparro C."/>
            <person name="Tonon T."/>
            <person name="Barbeyron T."/>
            <person name="Michel G."/>
            <person name="Noel B."/>
            <person name="Valentin K."/>
            <person name="Elias M."/>
            <person name="Artiguenave F."/>
            <person name="Arun A."/>
            <person name="Aury J.M."/>
            <person name="Barbosa-Neto J.F."/>
            <person name="Bothwell J.H."/>
            <person name="Bouget F.Y."/>
            <person name="Brillet L."/>
            <person name="Cabello-Hurtado F."/>
            <person name="Capella-Gutierrez S."/>
            <person name="Charrier B."/>
            <person name="Cladiere L."/>
            <person name="Cock J.M."/>
            <person name="Coelho S.M."/>
            <person name="Colleoni C."/>
            <person name="Czjzek M."/>
            <person name="Da Silva C."/>
            <person name="Delage L."/>
            <person name="Denoeud F."/>
            <person name="Deschamps P."/>
            <person name="Dittami S.M."/>
            <person name="Gabaldon T."/>
            <person name="Gachon C.M."/>
            <person name="Groisillier A."/>
            <person name="Herve C."/>
            <person name="Jabbari K."/>
            <person name="Katinka M."/>
            <person name="Kloareg B."/>
            <person name="Kowalczyk N."/>
            <person name="Labadie K."/>
            <person name="Leblanc C."/>
            <person name="Lopez P.J."/>
            <person name="McLachlan D.H."/>
            <person name="Meslet-Cladiere L."/>
            <person name="Moustafa A."/>
            <person name="Nehr Z."/>
            <person name="Nyvall Collen P."/>
            <person name="Panaud O."/>
            <person name="Partensky F."/>
            <person name="Poulain J."/>
            <person name="Rensing S.A."/>
            <person name="Rousvoal S."/>
            <person name="Samson G."/>
            <person name="Symeonidi A."/>
            <person name="Weissenbach J."/>
            <person name="Zambounis A."/>
            <person name="Wincker P."/>
            <person name="Boyen C."/>
        </authorList>
    </citation>
    <scope>NUCLEOTIDE SEQUENCE [LARGE SCALE GENOMIC DNA]</scope>
    <source>
        <strain evidence="2">cv. Stackhouse</strain>
    </source>
</reference>
<dbReference type="AlphaFoldDB" id="R7QS98"/>
<dbReference type="GeneID" id="17318277"/>
<dbReference type="RefSeq" id="XP_005710559.1">
    <property type="nucleotide sequence ID" value="XM_005710502.1"/>
</dbReference>